<dbReference type="EMBL" id="GGEC01071573">
    <property type="protein sequence ID" value="MBX52057.1"/>
    <property type="molecule type" value="Transcribed_RNA"/>
</dbReference>
<dbReference type="AlphaFoldDB" id="A0A2P2PBF4"/>
<reference evidence="1" key="1">
    <citation type="submission" date="2018-02" db="EMBL/GenBank/DDBJ databases">
        <title>Rhizophora mucronata_Transcriptome.</title>
        <authorList>
            <person name="Meera S.P."/>
            <person name="Sreeshan A."/>
            <person name="Augustine A."/>
        </authorList>
    </citation>
    <scope>NUCLEOTIDE SEQUENCE</scope>
    <source>
        <tissue evidence="1">Leaf</tissue>
    </source>
</reference>
<organism evidence="1">
    <name type="scientific">Rhizophora mucronata</name>
    <name type="common">Asiatic mangrove</name>
    <dbReference type="NCBI Taxonomy" id="61149"/>
    <lineage>
        <taxon>Eukaryota</taxon>
        <taxon>Viridiplantae</taxon>
        <taxon>Streptophyta</taxon>
        <taxon>Embryophyta</taxon>
        <taxon>Tracheophyta</taxon>
        <taxon>Spermatophyta</taxon>
        <taxon>Magnoliopsida</taxon>
        <taxon>eudicotyledons</taxon>
        <taxon>Gunneridae</taxon>
        <taxon>Pentapetalae</taxon>
        <taxon>rosids</taxon>
        <taxon>fabids</taxon>
        <taxon>Malpighiales</taxon>
        <taxon>Rhizophoraceae</taxon>
        <taxon>Rhizophora</taxon>
    </lineage>
</organism>
<evidence type="ECO:0000313" key="1">
    <source>
        <dbReference type="EMBL" id="MBX52057.1"/>
    </source>
</evidence>
<protein>
    <submittedName>
        <fullName evidence="1">Uncharacterized protein</fullName>
    </submittedName>
</protein>
<accession>A0A2P2PBF4</accession>
<sequence length="55" mass="6461">MIPTNQIKTYKECLYSFPTWRISCESVPYLAFQGLFCNQLCILEPLTTSMVKFVY</sequence>
<name>A0A2P2PBF4_RHIMU</name>
<proteinExistence type="predicted"/>